<dbReference type="VEuPathDB" id="MicrosporidiaDB:NEDG_01857"/>
<sequence length="506" mass="57802">MEIERAIEAINDGDSSISAERLVFDRLEEVIKYIGFIEYKEGPKARKMATIETLKTALVEKSLAKRLCSENYLFLLKAIRHNGYAKKVPEAIIELSYEAYAESLKALLEFNSQDTITTITSSNECYLDLVLKCSDSHHIIDLFPCFFSLSEEPFLKWITFLISKNFVGSIIKNMNKYKKALKETQNFSKLLYLLVSFTGSLFKRQLRLEAGTEYMHFYNEIENRSDTLLDTVFIETDAINRVAALETIRELIKTTEFLPPRSEAFSFLFIYVAGSEILKRIKENHHSADTTIKTVILINTIARTIRFKSAALKAFFSATDFPTALIRYAYSTSTHTLTNEVCIFLNELVHTDTAFYLDALVEICKEIHSCSLKQVIQAYASSQKKHAPSAALVDFTTPFVYLIYQLYDICLDVAAAEPTGTTSTLARFTVIDKGVDVYQIIQELSFLSQDLYIWYRFSRIQEHKKRLSLAYATEPIEIYSATEQFARYLCHCTAAVLPDYPASLLL</sequence>
<keyword evidence="2" id="KW-1185">Reference proteome</keyword>
<organism evidence="1 2">
    <name type="scientific">Nematocida displodere</name>
    <dbReference type="NCBI Taxonomy" id="1805483"/>
    <lineage>
        <taxon>Eukaryota</taxon>
        <taxon>Fungi</taxon>
        <taxon>Fungi incertae sedis</taxon>
        <taxon>Microsporidia</taxon>
        <taxon>Nematocida</taxon>
    </lineage>
</organism>
<comment type="caution">
    <text evidence="1">The sequence shown here is derived from an EMBL/GenBank/DDBJ whole genome shotgun (WGS) entry which is preliminary data.</text>
</comment>
<dbReference type="Proteomes" id="UP000185944">
    <property type="component" value="Unassembled WGS sequence"/>
</dbReference>
<name>A0A177EGJ8_9MICR</name>
<dbReference type="EMBL" id="LTDL01000022">
    <property type="protein sequence ID" value="OAG31083.1"/>
    <property type="molecule type" value="Genomic_DNA"/>
</dbReference>
<dbReference type="OrthoDB" id="2186337at2759"/>
<dbReference type="AlphaFoldDB" id="A0A177EGJ8"/>
<accession>A0A177EGJ8</accession>
<evidence type="ECO:0000313" key="2">
    <source>
        <dbReference type="Proteomes" id="UP000185944"/>
    </source>
</evidence>
<proteinExistence type="predicted"/>
<gene>
    <name evidence="1" type="ORF">NEDG_01857</name>
</gene>
<dbReference type="GeneID" id="93648207"/>
<dbReference type="RefSeq" id="XP_067544807.1">
    <property type="nucleotide sequence ID" value="XM_067689275.1"/>
</dbReference>
<protein>
    <submittedName>
        <fullName evidence="1">Uncharacterized protein</fullName>
    </submittedName>
</protein>
<evidence type="ECO:0000313" key="1">
    <source>
        <dbReference type="EMBL" id="OAG31083.1"/>
    </source>
</evidence>
<reference evidence="1 2" key="1">
    <citation type="submission" date="2016-02" db="EMBL/GenBank/DDBJ databases">
        <title>Discovery of a natural microsporidian pathogen with a broad tissue tropism in Caenorhabditis elegans.</title>
        <authorList>
            <person name="Luallen R.J."/>
            <person name="Reinke A.W."/>
            <person name="Tong L."/>
            <person name="Botts M.R."/>
            <person name="Felix M.-A."/>
            <person name="Troemel E.R."/>
        </authorList>
    </citation>
    <scope>NUCLEOTIDE SEQUENCE [LARGE SCALE GENOMIC DNA]</scope>
    <source>
        <strain evidence="1 2">JUm2807</strain>
    </source>
</reference>